<proteinExistence type="predicted"/>
<feature type="compositionally biased region" description="Basic and acidic residues" evidence="1">
    <location>
        <begin position="40"/>
        <end position="49"/>
    </location>
</feature>
<dbReference type="Proteomes" id="UP001627154">
    <property type="component" value="Unassembled WGS sequence"/>
</dbReference>
<dbReference type="AlphaFoldDB" id="A0ABD2XML1"/>
<accession>A0ABD2XML1</accession>
<keyword evidence="3" id="KW-1185">Reference proteome</keyword>
<dbReference type="EMBL" id="JBJJXI010000019">
    <property type="protein sequence ID" value="KAL3406032.1"/>
    <property type="molecule type" value="Genomic_DNA"/>
</dbReference>
<feature type="region of interest" description="Disordered" evidence="1">
    <location>
        <begin position="1"/>
        <end position="52"/>
    </location>
</feature>
<comment type="caution">
    <text evidence="2">The sequence shown here is derived from an EMBL/GenBank/DDBJ whole genome shotgun (WGS) entry which is preliminary data.</text>
</comment>
<sequence>MSSDSDSDANYDTYDEESDYEKYVSPNDLCEEDESNPAWEKAEKLKELSEDVDWEDEDDRLDFLDAARHKHLFKDEQFMGGSEKSQVYKS</sequence>
<evidence type="ECO:0000256" key="1">
    <source>
        <dbReference type="SAM" id="MobiDB-lite"/>
    </source>
</evidence>
<evidence type="ECO:0000313" key="2">
    <source>
        <dbReference type="EMBL" id="KAL3406032.1"/>
    </source>
</evidence>
<gene>
    <name evidence="2" type="ORF">TKK_001432</name>
</gene>
<reference evidence="2 3" key="1">
    <citation type="journal article" date="2024" name="bioRxiv">
        <title>A reference genome for Trichogramma kaykai: A tiny desert-dwelling parasitoid wasp with competing sex-ratio distorters.</title>
        <authorList>
            <person name="Culotta J."/>
            <person name="Lindsey A.R."/>
        </authorList>
    </citation>
    <scope>NUCLEOTIDE SEQUENCE [LARGE SCALE GENOMIC DNA]</scope>
    <source>
        <strain evidence="2 3">KSX58</strain>
    </source>
</reference>
<name>A0ABD2XML1_9HYME</name>
<feature type="compositionally biased region" description="Acidic residues" evidence="1">
    <location>
        <begin position="1"/>
        <end position="19"/>
    </location>
</feature>
<organism evidence="2 3">
    <name type="scientific">Trichogramma kaykai</name>
    <dbReference type="NCBI Taxonomy" id="54128"/>
    <lineage>
        <taxon>Eukaryota</taxon>
        <taxon>Metazoa</taxon>
        <taxon>Ecdysozoa</taxon>
        <taxon>Arthropoda</taxon>
        <taxon>Hexapoda</taxon>
        <taxon>Insecta</taxon>
        <taxon>Pterygota</taxon>
        <taxon>Neoptera</taxon>
        <taxon>Endopterygota</taxon>
        <taxon>Hymenoptera</taxon>
        <taxon>Apocrita</taxon>
        <taxon>Proctotrupomorpha</taxon>
        <taxon>Chalcidoidea</taxon>
        <taxon>Trichogrammatidae</taxon>
        <taxon>Trichogramma</taxon>
    </lineage>
</organism>
<evidence type="ECO:0000313" key="3">
    <source>
        <dbReference type="Proteomes" id="UP001627154"/>
    </source>
</evidence>
<protein>
    <submittedName>
        <fullName evidence="2">Uncharacterized protein</fullName>
    </submittedName>
</protein>